<evidence type="ECO:0000259" key="3">
    <source>
        <dbReference type="Pfam" id="PF00561"/>
    </source>
</evidence>
<protein>
    <recommendedName>
        <fullName evidence="3">AB hydrolase-1 domain-containing protein</fullName>
    </recommendedName>
</protein>
<comment type="similarity">
    <text evidence="1">Belongs to the peptidase S33 family.</text>
</comment>
<feature type="domain" description="AB hydrolase-1" evidence="3">
    <location>
        <begin position="26"/>
        <end position="284"/>
    </location>
</feature>
<dbReference type="GO" id="GO:0016020">
    <property type="term" value="C:membrane"/>
    <property type="evidence" value="ECO:0007669"/>
    <property type="project" value="TreeGrafter"/>
</dbReference>
<name>A0A430B2V0_9ENTE</name>
<gene>
    <name evidence="4" type="ORF">CBF27_01395</name>
</gene>
<evidence type="ECO:0000256" key="1">
    <source>
        <dbReference type="ARBA" id="ARBA00010088"/>
    </source>
</evidence>
<evidence type="ECO:0000313" key="5">
    <source>
        <dbReference type="Proteomes" id="UP000286773"/>
    </source>
</evidence>
<dbReference type="Gene3D" id="3.40.50.1820">
    <property type="entry name" value="alpha/beta hydrolase"/>
    <property type="match status" value="1"/>
</dbReference>
<dbReference type="EMBL" id="NGKC01000001">
    <property type="protein sequence ID" value="RSU14665.1"/>
    <property type="molecule type" value="Genomic_DNA"/>
</dbReference>
<dbReference type="GO" id="GO:0006508">
    <property type="term" value="P:proteolysis"/>
    <property type="evidence" value="ECO:0007669"/>
    <property type="project" value="InterPro"/>
</dbReference>
<dbReference type="InterPro" id="IPR050266">
    <property type="entry name" value="AB_hydrolase_sf"/>
</dbReference>
<dbReference type="AlphaFoldDB" id="A0A430B2V0"/>
<accession>A0A430B2V0</accession>
<proteinExistence type="inferred from homology"/>
<evidence type="ECO:0000313" key="4">
    <source>
        <dbReference type="EMBL" id="RSU14665.1"/>
    </source>
</evidence>
<evidence type="ECO:0000256" key="2">
    <source>
        <dbReference type="ARBA" id="ARBA00022801"/>
    </source>
</evidence>
<dbReference type="InterPro" id="IPR029058">
    <property type="entry name" value="AB_hydrolase_fold"/>
</dbReference>
<keyword evidence="5" id="KW-1185">Reference proteome</keyword>
<dbReference type="PANTHER" id="PTHR43798:SF33">
    <property type="entry name" value="HYDROLASE, PUTATIVE (AFU_ORTHOLOGUE AFUA_2G14860)-RELATED"/>
    <property type="match status" value="1"/>
</dbReference>
<organism evidence="4 5">
    <name type="scientific">Vagococcus acidifermentans</name>
    <dbReference type="NCBI Taxonomy" id="564710"/>
    <lineage>
        <taxon>Bacteria</taxon>
        <taxon>Bacillati</taxon>
        <taxon>Bacillota</taxon>
        <taxon>Bacilli</taxon>
        <taxon>Lactobacillales</taxon>
        <taxon>Enterococcaceae</taxon>
        <taxon>Vagococcus</taxon>
    </lineage>
</organism>
<dbReference type="InterPro" id="IPR002410">
    <property type="entry name" value="Peptidase_S33"/>
</dbReference>
<dbReference type="Pfam" id="PF00561">
    <property type="entry name" value="Abhydrolase_1"/>
    <property type="match status" value="1"/>
</dbReference>
<comment type="caution">
    <text evidence="4">The sequence shown here is derived from an EMBL/GenBank/DDBJ whole genome shotgun (WGS) entry which is preliminary data.</text>
</comment>
<dbReference type="OrthoDB" id="53505at2"/>
<dbReference type="Proteomes" id="UP000286773">
    <property type="component" value="Unassembled WGS sequence"/>
</dbReference>
<keyword evidence="2" id="KW-0378">Hydrolase</keyword>
<dbReference type="RefSeq" id="WP_126811635.1">
    <property type="nucleotide sequence ID" value="NZ_NGKC01000001.1"/>
</dbReference>
<dbReference type="GO" id="GO:0008233">
    <property type="term" value="F:peptidase activity"/>
    <property type="evidence" value="ECO:0007669"/>
    <property type="project" value="InterPro"/>
</dbReference>
<dbReference type="PRINTS" id="PR00793">
    <property type="entry name" value="PROAMNOPTASE"/>
</dbReference>
<dbReference type="PANTHER" id="PTHR43798">
    <property type="entry name" value="MONOACYLGLYCEROL LIPASE"/>
    <property type="match status" value="1"/>
</dbReference>
<dbReference type="SUPFAM" id="SSF53474">
    <property type="entry name" value="alpha/beta-Hydrolases"/>
    <property type="match status" value="1"/>
</dbReference>
<sequence length="296" mass="34016">MFKKTYADINGKQQCLVTYSTDAANPLILYLHGGPGDVCLPLIDTYNSTLMTDYTLVVWEQRGAGLSYYPFTDDDTPALQDYVDDVKVIIDTLLSEYGDQKVYMIGHSWGSVIALTCLLQFPEYIQAYIGCGQVINMQQTYDNQLAFLYNDSHVKKTLDFNSDSWMDHVLTTTRDIVKQGGSLYGRANYLYLVKSFLFSRTYTIKELLNRQKGAKQSIEKLWPELMTVDFSNITRLDVPVHLVEGVHDQHVSAAIAIEWFNQLKSSKSLHLFEKSAHFPQWEEPDKFNRLVRELFQ</sequence>
<dbReference type="InterPro" id="IPR000073">
    <property type="entry name" value="AB_hydrolase_1"/>
</dbReference>
<reference evidence="4 5" key="1">
    <citation type="submission" date="2017-05" db="EMBL/GenBank/DDBJ databases">
        <title>Vagococcus spp. assemblies.</title>
        <authorList>
            <person name="Gulvik C.A."/>
        </authorList>
    </citation>
    <scope>NUCLEOTIDE SEQUENCE [LARGE SCALE GENOMIC DNA]</scope>
    <source>
        <strain evidence="4 5">LMG 24798</strain>
    </source>
</reference>